<evidence type="ECO:0000256" key="2">
    <source>
        <dbReference type="ARBA" id="ARBA00001911"/>
    </source>
</evidence>
<dbReference type="InterPro" id="IPR005886">
    <property type="entry name" value="UDP_G4E"/>
</dbReference>
<dbReference type="PANTHER" id="PTHR43725:SF53">
    <property type="entry name" value="UDP-ARABINOSE 4-EPIMERASE 1"/>
    <property type="match status" value="1"/>
</dbReference>
<evidence type="ECO:0000259" key="11">
    <source>
        <dbReference type="Pfam" id="PF01370"/>
    </source>
</evidence>
<evidence type="ECO:0000256" key="8">
    <source>
        <dbReference type="ARBA" id="ARBA00023235"/>
    </source>
</evidence>
<evidence type="ECO:0000256" key="6">
    <source>
        <dbReference type="ARBA" id="ARBA00018569"/>
    </source>
</evidence>
<evidence type="ECO:0000256" key="7">
    <source>
        <dbReference type="ARBA" id="ARBA00023027"/>
    </source>
</evidence>
<dbReference type="SUPFAM" id="SSF51735">
    <property type="entry name" value="NAD(P)-binding Rossmann-fold domains"/>
    <property type="match status" value="1"/>
</dbReference>
<dbReference type="PANTHER" id="PTHR43725">
    <property type="entry name" value="UDP-GLUCOSE 4-EPIMERASE"/>
    <property type="match status" value="1"/>
</dbReference>
<dbReference type="GO" id="GO:0033499">
    <property type="term" value="P:galactose catabolic process via UDP-galactose, Leloir pathway"/>
    <property type="evidence" value="ECO:0007669"/>
    <property type="project" value="TreeGrafter"/>
</dbReference>
<feature type="domain" description="NAD-dependent epimerase/dehydratase" evidence="11">
    <location>
        <begin position="3"/>
        <end position="253"/>
    </location>
</feature>
<dbReference type="UniPathway" id="UPA00214"/>
<evidence type="ECO:0000313" key="13">
    <source>
        <dbReference type="Proteomes" id="UP000003704"/>
    </source>
</evidence>
<dbReference type="InterPro" id="IPR036291">
    <property type="entry name" value="NAD(P)-bd_dom_sf"/>
</dbReference>
<evidence type="ECO:0000256" key="9">
    <source>
        <dbReference type="ARBA" id="ARBA00023277"/>
    </source>
</evidence>
<evidence type="ECO:0000313" key="12">
    <source>
        <dbReference type="EMBL" id="EIT71086.1"/>
    </source>
</evidence>
<dbReference type="STRING" id="1172194.WQQ_12230"/>
<comment type="cofactor">
    <cofactor evidence="2 10">
        <name>NAD(+)</name>
        <dbReference type="ChEBI" id="CHEBI:57540"/>
    </cofactor>
</comment>
<keyword evidence="7 10" id="KW-0520">NAD</keyword>
<dbReference type="AlphaFoldDB" id="I8I4F6"/>
<dbReference type="PATRIC" id="fig|1172194.4.peg.1174"/>
<comment type="pathway">
    <text evidence="3 10">Carbohydrate metabolism; galactose metabolism.</text>
</comment>
<name>I8I4F6_9GAMM</name>
<sequence>MKALVIGGAGYIGSHMVKTLQRAGHEVAVFDNFSTGHREAIEDVKIYEGDLQAAAEIDPVLSGYRPDLVLHFAARSLVAESMVDPALYHANNTCGVMTLLDGMRRHKLDRLVFSSTAAVYGFPQQRRIDESHPTAPINTYGWSKLFCESMISDYCRAYGLRAAVLRYFNASGADPSGTIGEAHEPETHLIPNVLRAAVGRADKVTVFGKDHDTRDGYCVRDYIHVNDLADAHLLAYDALNRADQPDFQLYNLGNGQGFSVIEVLRAAEAVVGRTIPMELADRRAGDPPVLVAGAGKARSILGWTPKIPELHRIIATAWRWHQEQRY</sequence>
<proteinExistence type="inferred from homology"/>
<evidence type="ECO:0000256" key="1">
    <source>
        <dbReference type="ARBA" id="ARBA00000083"/>
    </source>
</evidence>
<dbReference type="InterPro" id="IPR001509">
    <property type="entry name" value="Epimerase_deHydtase"/>
</dbReference>
<organism evidence="12 13">
    <name type="scientific">Hydrocarboniphaga effusa AP103</name>
    <dbReference type="NCBI Taxonomy" id="1172194"/>
    <lineage>
        <taxon>Bacteria</taxon>
        <taxon>Pseudomonadati</taxon>
        <taxon>Pseudomonadota</taxon>
        <taxon>Gammaproteobacteria</taxon>
        <taxon>Nevskiales</taxon>
        <taxon>Nevskiaceae</taxon>
        <taxon>Hydrocarboniphaga</taxon>
    </lineage>
</organism>
<dbReference type="Gene3D" id="3.40.50.720">
    <property type="entry name" value="NAD(P)-binding Rossmann-like Domain"/>
    <property type="match status" value="1"/>
</dbReference>
<dbReference type="RefSeq" id="WP_007184177.1">
    <property type="nucleotide sequence ID" value="NZ_AKGD01000001.1"/>
</dbReference>
<evidence type="ECO:0000256" key="10">
    <source>
        <dbReference type="RuleBase" id="RU366046"/>
    </source>
</evidence>
<dbReference type="Gene3D" id="3.90.25.10">
    <property type="entry name" value="UDP-galactose 4-epimerase, domain 1"/>
    <property type="match status" value="1"/>
</dbReference>
<dbReference type="Proteomes" id="UP000003704">
    <property type="component" value="Unassembled WGS sequence"/>
</dbReference>
<keyword evidence="8 10" id="KW-0413">Isomerase</keyword>
<dbReference type="EMBL" id="AKGD01000001">
    <property type="protein sequence ID" value="EIT71086.1"/>
    <property type="molecule type" value="Genomic_DNA"/>
</dbReference>
<evidence type="ECO:0000256" key="5">
    <source>
        <dbReference type="ARBA" id="ARBA00013189"/>
    </source>
</evidence>
<reference evidence="12 13" key="1">
    <citation type="journal article" date="2012" name="J. Bacteriol.">
        <title>Genome Sequence of n-Alkane-Degrading Hydrocarboniphaga effusa Strain AP103T (ATCC BAA-332T).</title>
        <authorList>
            <person name="Chang H.K."/>
            <person name="Zylstra G.J."/>
            <person name="Chae J.C."/>
        </authorList>
    </citation>
    <scope>NUCLEOTIDE SEQUENCE [LARGE SCALE GENOMIC DNA]</scope>
    <source>
        <strain evidence="12 13">AP103</strain>
    </source>
</reference>
<comment type="catalytic activity">
    <reaction evidence="1 10">
        <text>UDP-alpha-D-glucose = UDP-alpha-D-galactose</text>
        <dbReference type="Rhea" id="RHEA:22168"/>
        <dbReference type="ChEBI" id="CHEBI:58885"/>
        <dbReference type="ChEBI" id="CHEBI:66914"/>
        <dbReference type="EC" id="5.1.3.2"/>
    </reaction>
</comment>
<dbReference type="OrthoDB" id="9803010at2"/>
<evidence type="ECO:0000256" key="4">
    <source>
        <dbReference type="ARBA" id="ARBA00007637"/>
    </source>
</evidence>
<evidence type="ECO:0000256" key="3">
    <source>
        <dbReference type="ARBA" id="ARBA00004947"/>
    </source>
</evidence>
<dbReference type="CDD" id="cd05247">
    <property type="entry name" value="UDP_G4E_1_SDR_e"/>
    <property type="match status" value="1"/>
</dbReference>
<comment type="caution">
    <text evidence="12">The sequence shown here is derived from an EMBL/GenBank/DDBJ whole genome shotgun (WGS) entry which is preliminary data.</text>
</comment>
<dbReference type="Pfam" id="PF01370">
    <property type="entry name" value="Epimerase"/>
    <property type="match status" value="1"/>
</dbReference>
<keyword evidence="9 10" id="KW-0119">Carbohydrate metabolism</keyword>
<comment type="subunit">
    <text evidence="10">Homodimer.</text>
</comment>
<keyword evidence="13" id="KW-1185">Reference proteome</keyword>
<comment type="similarity">
    <text evidence="4 10">Belongs to the NAD(P)-dependent epimerase/dehydratase family.</text>
</comment>
<gene>
    <name evidence="12" type="ORF">WQQ_12230</name>
</gene>
<dbReference type="EC" id="5.1.3.2" evidence="5 10"/>
<protein>
    <recommendedName>
        <fullName evidence="6 10">UDP-glucose 4-epimerase</fullName>
        <ecNumber evidence="5 10">5.1.3.2</ecNumber>
    </recommendedName>
</protein>
<accession>I8I4F6</accession>
<dbReference type="GO" id="GO:0003978">
    <property type="term" value="F:UDP-glucose 4-epimerase activity"/>
    <property type="evidence" value="ECO:0007669"/>
    <property type="project" value="UniProtKB-UniRule"/>
</dbReference>
<dbReference type="NCBIfam" id="TIGR01179">
    <property type="entry name" value="galE"/>
    <property type="match status" value="1"/>
</dbReference>